<evidence type="ECO:0000313" key="12">
    <source>
        <dbReference type="EMBL" id="KAG2460233.1"/>
    </source>
</evidence>
<gene>
    <name evidence="12" type="primary">Drd2</name>
    <name evidence="12" type="ORF">GTO96_0021442</name>
</gene>
<dbReference type="PRINTS" id="PR00237">
    <property type="entry name" value="GPCRRHODOPSN"/>
</dbReference>
<feature type="transmembrane region" description="Helical" evidence="10">
    <location>
        <begin position="204"/>
        <end position="229"/>
    </location>
</feature>
<keyword evidence="5" id="KW-0297">G-protein coupled receptor</keyword>
<dbReference type="GO" id="GO:0004930">
    <property type="term" value="F:G protein-coupled receptor activity"/>
    <property type="evidence" value="ECO:0007669"/>
    <property type="project" value="UniProtKB-KW"/>
</dbReference>
<dbReference type="CDD" id="cd00637">
    <property type="entry name" value="7tm_classA_rhodopsin-like"/>
    <property type="match status" value="1"/>
</dbReference>
<proteinExistence type="predicted"/>
<dbReference type="Gene3D" id="1.20.1070.10">
    <property type="entry name" value="Rhodopsin 7-helix transmembrane proteins"/>
    <property type="match status" value="1"/>
</dbReference>
<feature type="region of interest" description="Disordered" evidence="9">
    <location>
        <begin position="242"/>
        <end position="265"/>
    </location>
</feature>
<evidence type="ECO:0000256" key="2">
    <source>
        <dbReference type="ARBA" id="ARBA00022475"/>
    </source>
</evidence>
<keyword evidence="8" id="KW-0807">Transducer</keyword>
<evidence type="ECO:0000256" key="7">
    <source>
        <dbReference type="ARBA" id="ARBA00023170"/>
    </source>
</evidence>
<evidence type="ECO:0000313" key="13">
    <source>
        <dbReference type="Proteomes" id="UP000886611"/>
    </source>
</evidence>
<dbReference type="EMBL" id="JAATIS010005064">
    <property type="protein sequence ID" value="KAG2460233.1"/>
    <property type="molecule type" value="Genomic_DNA"/>
</dbReference>
<dbReference type="GO" id="GO:0071875">
    <property type="term" value="P:adrenergic receptor signaling pathway"/>
    <property type="evidence" value="ECO:0007669"/>
    <property type="project" value="UniProtKB-ARBA"/>
</dbReference>
<reference evidence="12 13" key="1">
    <citation type="journal article" date="2021" name="Cell">
        <title>Tracing the genetic footprints of vertebrate landing in non-teleost ray-finned fishes.</title>
        <authorList>
            <person name="Bi X."/>
            <person name="Wang K."/>
            <person name="Yang L."/>
            <person name="Pan H."/>
            <person name="Jiang H."/>
            <person name="Wei Q."/>
            <person name="Fang M."/>
            <person name="Yu H."/>
            <person name="Zhu C."/>
            <person name="Cai Y."/>
            <person name="He Y."/>
            <person name="Gan X."/>
            <person name="Zeng H."/>
            <person name="Yu D."/>
            <person name="Zhu Y."/>
            <person name="Jiang H."/>
            <person name="Qiu Q."/>
            <person name="Yang H."/>
            <person name="Zhang Y.E."/>
            <person name="Wang W."/>
            <person name="Zhu M."/>
            <person name="He S."/>
            <person name="Zhang G."/>
        </authorList>
    </citation>
    <scope>NUCLEOTIDE SEQUENCE [LARGE SCALE GENOMIC DNA]</scope>
    <source>
        <strain evidence="12">Bchr_013</strain>
    </source>
</reference>
<evidence type="ECO:0000256" key="10">
    <source>
        <dbReference type="SAM" id="Phobius"/>
    </source>
</evidence>
<evidence type="ECO:0000256" key="8">
    <source>
        <dbReference type="ARBA" id="ARBA00023224"/>
    </source>
</evidence>
<evidence type="ECO:0000256" key="4">
    <source>
        <dbReference type="ARBA" id="ARBA00022989"/>
    </source>
</evidence>
<evidence type="ECO:0000256" key="5">
    <source>
        <dbReference type="ARBA" id="ARBA00023040"/>
    </source>
</evidence>
<accession>A0A8X7X0Q0</accession>
<organism evidence="12 13">
    <name type="scientific">Polypterus senegalus</name>
    <name type="common">Senegal bichir</name>
    <dbReference type="NCBI Taxonomy" id="55291"/>
    <lineage>
        <taxon>Eukaryota</taxon>
        <taxon>Metazoa</taxon>
        <taxon>Chordata</taxon>
        <taxon>Craniata</taxon>
        <taxon>Vertebrata</taxon>
        <taxon>Euteleostomi</taxon>
        <taxon>Actinopterygii</taxon>
        <taxon>Polypteriformes</taxon>
        <taxon>Polypteridae</taxon>
        <taxon>Polypterus</taxon>
    </lineage>
</organism>
<dbReference type="Pfam" id="PF00001">
    <property type="entry name" value="7tm_1"/>
    <property type="match status" value="1"/>
</dbReference>
<dbReference type="AlphaFoldDB" id="A0A8X7X0Q0"/>
<dbReference type="PROSITE" id="PS50262">
    <property type="entry name" value="G_PROTEIN_RECEP_F1_2"/>
    <property type="match status" value="1"/>
</dbReference>
<feature type="transmembrane region" description="Helical" evidence="10">
    <location>
        <begin position="80"/>
        <end position="106"/>
    </location>
</feature>
<feature type="transmembrane region" description="Helical" evidence="10">
    <location>
        <begin position="368"/>
        <end position="391"/>
    </location>
</feature>
<feature type="transmembrane region" description="Helical" evidence="10">
    <location>
        <begin position="42"/>
        <end position="68"/>
    </location>
</feature>
<keyword evidence="7" id="KW-0675">Receptor</keyword>
<feature type="non-terminal residue" evidence="12">
    <location>
        <position position="1"/>
    </location>
</feature>
<feature type="transmembrane region" description="Helical" evidence="10">
    <location>
        <begin position="118"/>
        <end position="140"/>
    </location>
</feature>
<feature type="non-terminal residue" evidence="12">
    <location>
        <position position="407"/>
    </location>
</feature>
<feature type="compositionally biased region" description="Polar residues" evidence="9">
    <location>
        <begin position="245"/>
        <end position="261"/>
    </location>
</feature>
<comment type="subcellular location">
    <subcellularLocation>
        <location evidence="1">Cell membrane</location>
        <topology evidence="1">Multi-pass membrane protein</topology>
    </subcellularLocation>
</comment>
<keyword evidence="13" id="KW-1185">Reference proteome</keyword>
<dbReference type="GO" id="GO:0005886">
    <property type="term" value="C:plasma membrane"/>
    <property type="evidence" value="ECO:0007669"/>
    <property type="project" value="UniProtKB-SubCell"/>
</dbReference>
<dbReference type="PANTHER" id="PTHR24248">
    <property type="entry name" value="ADRENERGIC RECEPTOR-RELATED G-PROTEIN COUPLED RECEPTOR"/>
    <property type="match status" value="1"/>
</dbReference>
<dbReference type="SUPFAM" id="SSF81321">
    <property type="entry name" value="Family A G protein-coupled receptor-like"/>
    <property type="match status" value="1"/>
</dbReference>
<feature type="transmembrane region" description="Helical" evidence="10">
    <location>
        <begin position="161"/>
        <end position="184"/>
    </location>
</feature>
<keyword evidence="2" id="KW-1003">Cell membrane</keyword>
<keyword evidence="6 10" id="KW-0472">Membrane</keyword>
<comment type="caution">
    <text evidence="12">The sequence shown here is derived from an EMBL/GenBank/DDBJ whole genome shotgun (WGS) entry which is preliminary data.</text>
</comment>
<dbReference type="Proteomes" id="UP000886611">
    <property type="component" value="Unassembled WGS sequence"/>
</dbReference>
<protein>
    <submittedName>
        <fullName evidence="12">DRD2 protein</fullName>
    </submittedName>
</protein>
<evidence type="ECO:0000256" key="6">
    <source>
        <dbReference type="ARBA" id="ARBA00023136"/>
    </source>
</evidence>
<sequence length="407" mass="43923">MCLMTTQTRIRPLSWMINMGSLDIPNNFRNNTSGELIHLMSLLAHGLILSLTFLAGIAGNTLVIWAVYRKAALQTPNNALLVNLAVGDLLRCLIDIPLLLTIVLLGDRRQDLGTGPCHAQVFAFSLSCCVQLFTLASIGAERYQAIAHPFKTAKRKKRVQVLIPLTWLGAALISAACIAFVKSTPVYAVCRGMAVHVCVYSDSFGLYVLVPVWLASLGFIVGFYARIYLLVKTHAKKIFDEGKSQDGNSAGMRTQDNTAASSAAVPTGVNEQMSSALKTQAQSSGCPPLKADINDEPQVQTTVGQQAVDQPAGVDCTPSGALPMETEDGRLAATAPPVDIVGAVCIMPKGNREKARKRTEGKLAKRSGYIILTFLALWLPLIVLVIFNFIVCHSNTAVSYYNTQSVE</sequence>
<dbReference type="InterPro" id="IPR000276">
    <property type="entry name" value="GPCR_Rhodpsn"/>
</dbReference>
<evidence type="ECO:0000256" key="3">
    <source>
        <dbReference type="ARBA" id="ARBA00022692"/>
    </source>
</evidence>
<keyword evidence="4 10" id="KW-1133">Transmembrane helix</keyword>
<feature type="domain" description="G-protein coupled receptors family 1 profile" evidence="11">
    <location>
        <begin position="59"/>
        <end position="407"/>
    </location>
</feature>
<evidence type="ECO:0000259" key="11">
    <source>
        <dbReference type="PROSITE" id="PS50262"/>
    </source>
</evidence>
<name>A0A8X7X0Q0_POLSE</name>
<evidence type="ECO:0000256" key="9">
    <source>
        <dbReference type="SAM" id="MobiDB-lite"/>
    </source>
</evidence>
<keyword evidence="3 10" id="KW-0812">Transmembrane</keyword>
<evidence type="ECO:0000256" key="1">
    <source>
        <dbReference type="ARBA" id="ARBA00004651"/>
    </source>
</evidence>
<dbReference type="InterPro" id="IPR017452">
    <property type="entry name" value="GPCR_Rhodpsn_7TM"/>
</dbReference>